<dbReference type="InterPro" id="IPR033599">
    <property type="entry name" value="TAF1B/Rrn7"/>
</dbReference>
<evidence type="ECO:0000256" key="2">
    <source>
        <dbReference type="ARBA" id="ARBA00006899"/>
    </source>
</evidence>
<dbReference type="OrthoDB" id="10069252at2759"/>
<dbReference type="eggNOG" id="KOG1988">
    <property type="taxonomic scope" value="Eukaryota"/>
</dbReference>
<keyword evidence="3" id="KW-0479">Metal-binding</keyword>
<evidence type="ECO:0000256" key="7">
    <source>
        <dbReference type="ARBA" id="ARBA00023125"/>
    </source>
</evidence>
<evidence type="ECO:0000256" key="1">
    <source>
        <dbReference type="ARBA" id="ARBA00004604"/>
    </source>
</evidence>
<dbReference type="EMBL" id="KE343264">
    <property type="protein sequence ID" value="EXB20252.1"/>
    <property type="molecule type" value="Genomic_DNA"/>
</dbReference>
<accession>W9QI88</accession>
<keyword evidence="5" id="KW-0862">Zinc</keyword>
<evidence type="ECO:0000256" key="8">
    <source>
        <dbReference type="ARBA" id="ARBA00023163"/>
    </source>
</evidence>
<feature type="compositionally biased region" description="Basic and acidic residues" evidence="10">
    <location>
        <begin position="613"/>
        <end position="632"/>
    </location>
</feature>
<evidence type="ECO:0000256" key="6">
    <source>
        <dbReference type="ARBA" id="ARBA00023015"/>
    </source>
</evidence>
<name>W9QI88_9ROSA</name>
<dbReference type="GO" id="GO:0070860">
    <property type="term" value="C:RNA polymerase I core factor complex"/>
    <property type="evidence" value="ECO:0007669"/>
    <property type="project" value="InterPro"/>
</dbReference>
<dbReference type="PANTHER" id="PTHR31576:SF2">
    <property type="entry name" value="TATA BOX-BINDING PROTEIN-ASSOCIATED FACTOR RNA POLYMERASE I SUBUNIT B"/>
    <property type="match status" value="1"/>
</dbReference>
<comment type="similarity">
    <text evidence="2">Belongs to the RRN7/TAF1B family.</text>
</comment>
<evidence type="ECO:0000256" key="9">
    <source>
        <dbReference type="ARBA" id="ARBA00023242"/>
    </source>
</evidence>
<evidence type="ECO:0000259" key="11">
    <source>
        <dbReference type="Pfam" id="PF20644"/>
    </source>
</evidence>
<evidence type="ECO:0000313" key="12">
    <source>
        <dbReference type="EMBL" id="EXB20252.1"/>
    </source>
</evidence>
<sequence length="761" mass="85839">MSDPHAWTCHTCGNAGFADGFDGFYYCLRCGSQAEDIIETGVADEDFADKGGTAGAPLYSATHRRNRPVAASAIKAEPISQVQSATLQSQFWAALTLDDDGEGEGGDRFNRASIKTEEIEFDGVGPTGPRDFGSVGESVPSFEEYYSDIRIRYVMGLQLMIEFQCEALVREFKVNPLICGLAGTVWLRFVAGTRVFDDGWVDESINESESQQQGEPPQDFKPRAKYGSEPHNMYGQRAVMIWFRSLRKKIPLSYTLGVSFLACHLAREPVLTTDIVKWSLEGKVPYFAAFVEIEKHMGQRSSGCPISTTLMFRPNESVTAQKLESLSASIADSVGLALPPVNFYSIASRYLRELSIPLEKILPHARRMYEWSMPPDLWLSTNELRLPTRVCVMSMLIVAIRILYNIHGFGEWEKSLCRRHTCSTSKGTEDSELKPDLDVKECAGKGSGSPQILDDSGTNPGRDTSHAQKTELDAAKLLCDLEARYRGINETYEYSKDLPSYLQFCKDVVFAGLEPSFEDYEEKRLIEELWDFYWSERDSKTAVQEEAHGSEAVTQKRARVDVECRSFPFKENKRFRDKGCVGDPSPYNGSRSAGDQHSENSDQFDSSQDDQISEQKDQTSADSLKDETADTLKDETSEILKDEAIRLLKSDFEENRFYYIPPRVNPKRFDYLHYARKKDEGALTYVAHADYYILLRACAKAAKIDIRLMHIGVLSFERRLAWIEQRINHCLHLKPATVFCEFCNYLGNASVESLGLSNLNI</sequence>
<feature type="compositionally biased region" description="Low complexity" evidence="10">
    <location>
        <begin position="207"/>
        <end position="217"/>
    </location>
</feature>
<gene>
    <name evidence="12" type="ORF">L484_001445</name>
</gene>
<dbReference type="GO" id="GO:0008270">
    <property type="term" value="F:zinc ion binding"/>
    <property type="evidence" value="ECO:0007669"/>
    <property type="project" value="UniProtKB-KW"/>
</dbReference>
<feature type="region of interest" description="Disordered" evidence="10">
    <location>
        <begin position="205"/>
        <end position="224"/>
    </location>
</feature>
<proteinExistence type="inferred from homology"/>
<organism evidence="12 13">
    <name type="scientific">Morus notabilis</name>
    <dbReference type="NCBI Taxonomy" id="981085"/>
    <lineage>
        <taxon>Eukaryota</taxon>
        <taxon>Viridiplantae</taxon>
        <taxon>Streptophyta</taxon>
        <taxon>Embryophyta</taxon>
        <taxon>Tracheophyta</taxon>
        <taxon>Spermatophyta</taxon>
        <taxon>Magnoliopsida</taxon>
        <taxon>eudicotyledons</taxon>
        <taxon>Gunneridae</taxon>
        <taxon>Pentapetalae</taxon>
        <taxon>rosids</taxon>
        <taxon>fabids</taxon>
        <taxon>Rosales</taxon>
        <taxon>Moraceae</taxon>
        <taxon>Moreae</taxon>
        <taxon>Morus</taxon>
    </lineage>
</organism>
<dbReference type="Proteomes" id="UP000030645">
    <property type="component" value="Unassembled WGS sequence"/>
</dbReference>
<keyword evidence="6" id="KW-0805">Transcription regulation</keyword>
<keyword evidence="9" id="KW-0539">Nucleus</keyword>
<keyword evidence="7" id="KW-0238">DNA-binding</keyword>
<evidence type="ECO:0000256" key="10">
    <source>
        <dbReference type="SAM" id="MobiDB-lite"/>
    </source>
</evidence>
<feature type="domain" description="Rrn7/TAF1B N-terminal cyclin" evidence="11">
    <location>
        <begin position="157"/>
        <end position="291"/>
    </location>
</feature>
<dbReference type="GO" id="GO:0042790">
    <property type="term" value="P:nucleolar large rRNA transcription by RNA polymerase I"/>
    <property type="evidence" value="ECO:0007669"/>
    <property type="project" value="TreeGrafter"/>
</dbReference>
<evidence type="ECO:0000256" key="3">
    <source>
        <dbReference type="ARBA" id="ARBA00022723"/>
    </source>
</evidence>
<comment type="subcellular location">
    <subcellularLocation>
        <location evidence="1">Nucleus</location>
        <location evidence="1">Nucleolus</location>
    </subcellularLocation>
</comment>
<dbReference type="AlphaFoldDB" id="W9QI88"/>
<evidence type="ECO:0000256" key="5">
    <source>
        <dbReference type="ARBA" id="ARBA00022833"/>
    </source>
</evidence>
<dbReference type="KEGG" id="mnt:21385047"/>
<evidence type="ECO:0000313" key="13">
    <source>
        <dbReference type="Proteomes" id="UP000030645"/>
    </source>
</evidence>
<dbReference type="InterPro" id="IPR048540">
    <property type="entry name" value="Rrn7_cyclin_N"/>
</dbReference>
<dbReference type="Pfam" id="PF20644">
    <property type="entry name" value="Rrn7_cyclin_N"/>
    <property type="match status" value="1"/>
</dbReference>
<keyword evidence="8" id="KW-0804">Transcription</keyword>
<dbReference type="GO" id="GO:0001164">
    <property type="term" value="F:RNA polymerase I core promoter sequence-specific DNA binding"/>
    <property type="evidence" value="ECO:0007669"/>
    <property type="project" value="InterPro"/>
</dbReference>
<feature type="region of interest" description="Disordered" evidence="10">
    <location>
        <begin position="443"/>
        <end position="467"/>
    </location>
</feature>
<dbReference type="PANTHER" id="PTHR31576">
    <property type="entry name" value="TATA BOX-BINDING PROTEIN-ASSOCIATED FACTOR RNA POLYMERASE I SUBUNIT B"/>
    <property type="match status" value="1"/>
</dbReference>
<protein>
    <recommendedName>
        <fullName evidence="11">Rrn7/TAF1B N-terminal cyclin domain-containing protein</fullName>
    </recommendedName>
</protein>
<feature type="region of interest" description="Disordered" evidence="10">
    <location>
        <begin position="577"/>
        <end position="632"/>
    </location>
</feature>
<keyword evidence="4" id="KW-0863">Zinc-finger</keyword>
<dbReference type="STRING" id="981085.W9QI88"/>
<reference evidence="13" key="1">
    <citation type="submission" date="2013-01" db="EMBL/GenBank/DDBJ databases">
        <title>Draft Genome Sequence of a Mulberry Tree, Morus notabilis C.K. Schneid.</title>
        <authorList>
            <person name="He N."/>
            <person name="Zhao S."/>
        </authorList>
    </citation>
    <scope>NUCLEOTIDE SEQUENCE</scope>
</reference>
<keyword evidence="13" id="KW-1185">Reference proteome</keyword>
<evidence type="ECO:0000256" key="4">
    <source>
        <dbReference type="ARBA" id="ARBA00022771"/>
    </source>
</evidence>